<dbReference type="PANTHER" id="PTHR47992">
    <property type="entry name" value="PROTEIN PHOSPHATASE"/>
    <property type="match status" value="1"/>
</dbReference>
<evidence type="ECO:0000256" key="2">
    <source>
        <dbReference type="ARBA" id="ARBA00001946"/>
    </source>
</evidence>
<evidence type="ECO:0000256" key="10">
    <source>
        <dbReference type="SAM" id="MobiDB-lite"/>
    </source>
</evidence>
<evidence type="ECO:0000259" key="11">
    <source>
        <dbReference type="PROSITE" id="PS51746"/>
    </source>
</evidence>
<evidence type="ECO:0000256" key="3">
    <source>
        <dbReference type="ARBA" id="ARBA00013081"/>
    </source>
</evidence>
<sequence>MGACCSCQRGVPPGHYGSYTVENDEKGEVEENEIILEGDLGARVRLQGSSMFVSMYSQQGNKGTNQDAMTVWENFTGDKDTMFVGVFDGHGPCGHKVAQYARDHLPSRISTPGKRSSVTGSDNGGDESSKNNVNEDTNGSEESDNPFYSSWKSRILRAFKETDEGLEGNASIESYCSGATSVAAFKKGEHLIIMNLGDSRAILCSSNNNKLVAEQLTVDLKPSIPTEAERIASCQGRVMAMQEEPSVFRIWMPDEDCPGLAMSRAFGDFCLKDYGLISTPQLFYRKLTPKDEFIVLATDGVWDVLPNDEVVAVVATSRTRSAAAKRVVHRAVRAWRIKYPLAKVDDCAVVCLFFNNRRALLTRSPSERTHLSLNNSDLAAEKYVTSTKNDDGLDTVLNCNVKEETSSSSSAKSRVRSRTKAGRKYEFVES</sequence>
<feature type="compositionally biased region" description="Polar residues" evidence="10">
    <location>
        <begin position="108"/>
        <end position="121"/>
    </location>
</feature>
<dbReference type="Gene3D" id="3.60.40.10">
    <property type="entry name" value="PPM-type phosphatase domain"/>
    <property type="match status" value="1"/>
</dbReference>
<dbReference type="EC" id="3.1.3.16" evidence="3"/>
<dbReference type="CDD" id="cd00143">
    <property type="entry name" value="PP2Cc"/>
    <property type="match status" value="1"/>
</dbReference>
<dbReference type="Pfam" id="PF00481">
    <property type="entry name" value="PP2C"/>
    <property type="match status" value="1"/>
</dbReference>
<comment type="caution">
    <text evidence="12">The sequence shown here is derived from an EMBL/GenBank/DDBJ whole genome shotgun (WGS) entry which is preliminary data.</text>
</comment>
<keyword evidence="4" id="KW-0479">Metal-binding</keyword>
<dbReference type="Proteomes" id="UP001454036">
    <property type="component" value="Unassembled WGS sequence"/>
</dbReference>
<name>A0AAV3P6L7_LITER</name>
<dbReference type="SUPFAM" id="SSF81606">
    <property type="entry name" value="PP2C-like"/>
    <property type="match status" value="1"/>
</dbReference>
<evidence type="ECO:0000256" key="9">
    <source>
        <dbReference type="RuleBase" id="RU003465"/>
    </source>
</evidence>
<comment type="cofactor">
    <cofactor evidence="2">
        <name>Mg(2+)</name>
        <dbReference type="ChEBI" id="CHEBI:18420"/>
    </cofactor>
</comment>
<organism evidence="12 13">
    <name type="scientific">Lithospermum erythrorhizon</name>
    <name type="common">Purple gromwell</name>
    <name type="synonym">Lithospermum officinale var. erythrorhizon</name>
    <dbReference type="NCBI Taxonomy" id="34254"/>
    <lineage>
        <taxon>Eukaryota</taxon>
        <taxon>Viridiplantae</taxon>
        <taxon>Streptophyta</taxon>
        <taxon>Embryophyta</taxon>
        <taxon>Tracheophyta</taxon>
        <taxon>Spermatophyta</taxon>
        <taxon>Magnoliopsida</taxon>
        <taxon>eudicotyledons</taxon>
        <taxon>Gunneridae</taxon>
        <taxon>Pentapetalae</taxon>
        <taxon>asterids</taxon>
        <taxon>lamiids</taxon>
        <taxon>Boraginales</taxon>
        <taxon>Boraginaceae</taxon>
        <taxon>Boraginoideae</taxon>
        <taxon>Lithospermeae</taxon>
        <taxon>Lithospermum</taxon>
    </lineage>
</organism>
<dbReference type="AlphaFoldDB" id="A0AAV3P6L7"/>
<dbReference type="SMART" id="SM00332">
    <property type="entry name" value="PP2Cc"/>
    <property type="match status" value="1"/>
</dbReference>
<dbReference type="GO" id="GO:0004722">
    <property type="term" value="F:protein serine/threonine phosphatase activity"/>
    <property type="evidence" value="ECO:0007669"/>
    <property type="project" value="UniProtKB-EC"/>
</dbReference>
<dbReference type="InterPro" id="IPR000222">
    <property type="entry name" value="PP2C_BS"/>
</dbReference>
<reference evidence="12 13" key="1">
    <citation type="submission" date="2024-01" db="EMBL/GenBank/DDBJ databases">
        <title>The complete chloroplast genome sequence of Lithospermum erythrorhizon: insights into the phylogenetic relationship among Boraginaceae species and the maternal lineages of purple gromwells.</title>
        <authorList>
            <person name="Okada T."/>
            <person name="Watanabe K."/>
        </authorList>
    </citation>
    <scope>NUCLEOTIDE SEQUENCE [LARGE SCALE GENOMIC DNA]</scope>
</reference>
<proteinExistence type="inferred from homology"/>
<accession>A0AAV3P6L7</accession>
<dbReference type="PROSITE" id="PS51746">
    <property type="entry name" value="PPM_2"/>
    <property type="match status" value="1"/>
</dbReference>
<evidence type="ECO:0000256" key="5">
    <source>
        <dbReference type="ARBA" id="ARBA00022801"/>
    </source>
</evidence>
<evidence type="ECO:0000256" key="8">
    <source>
        <dbReference type="ARBA" id="ARBA00023211"/>
    </source>
</evidence>
<evidence type="ECO:0000313" key="13">
    <source>
        <dbReference type="Proteomes" id="UP001454036"/>
    </source>
</evidence>
<comment type="cofactor">
    <cofactor evidence="1">
        <name>Mn(2+)</name>
        <dbReference type="ChEBI" id="CHEBI:29035"/>
    </cofactor>
</comment>
<feature type="compositionally biased region" description="Basic residues" evidence="10">
    <location>
        <begin position="413"/>
        <end position="422"/>
    </location>
</feature>
<feature type="domain" description="PPM-type phosphatase" evidence="11">
    <location>
        <begin position="52"/>
        <end position="354"/>
    </location>
</feature>
<feature type="region of interest" description="Disordered" evidence="10">
    <location>
        <begin position="105"/>
        <end position="146"/>
    </location>
</feature>
<keyword evidence="8" id="KW-0464">Manganese</keyword>
<dbReference type="InterPro" id="IPR015655">
    <property type="entry name" value="PP2C"/>
</dbReference>
<evidence type="ECO:0000256" key="4">
    <source>
        <dbReference type="ARBA" id="ARBA00022723"/>
    </source>
</evidence>
<protein>
    <recommendedName>
        <fullName evidence="3">protein-serine/threonine phosphatase</fullName>
        <ecNumber evidence="3">3.1.3.16</ecNumber>
    </recommendedName>
</protein>
<evidence type="ECO:0000256" key="6">
    <source>
        <dbReference type="ARBA" id="ARBA00022842"/>
    </source>
</evidence>
<gene>
    <name evidence="12" type="ORF">LIER_36497</name>
</gene>
<keyword evidence="6" id="KW-0460">Magnesium</keyword>
<evidence type="ECO:0000256" key="7">
    <source>
        <dbReference type="ARBA" id="ARBA00022912"/>
    </source>
</evidence>
<evidence type="ECO:0000256" key="1">
    <source>
        <dbReference type="ARBA" id="ARBA00001936"/>
    </source>
</evidence>
<feature type="region of interest" description="Disordered" evidence="10">
    <location>
        <begin position="403"/>
        <end position="430"/>
    </location>
</feature>
<evidence type="ECO:0000313" key="12">
    <source>
        <dbReference type="EMBL" id="GAA0147322.1"/>
    </source>
</evidence>
<keyword evidence="5 9" id="KW-0378">Hydrolase</keyword>
<dbReference type="EMBL" id="BAABME010016757">
    <property type="protein sequence ID" value="GAA0147322.1"/>
    <property type="molecule type" value="Genomic_DNA"/>
</dbReference>
<dbReference type="PROSITE" id="PS01032">
    <property type="entry name" value="PPM_1"/>
    <property type="match status" value="1"/>
</dbReference>
<keyword evidence="13" id="KW-1185">Reference proteome</keyword>
<comment type="similarity">
    <text evidence="9">Belongs to the PP2C family.</text>
</comment>
<dbReference type="InterPro" id="IPR001932">
    <property type="entry name" value="PPM-type_phosphatase-like_dom"/>
</dbReference>
<dbReference type="InterPro" id="IPR036457">
    <property type="entry name" value="PPM-type-like_dom_sf"/>
</dbReference>
<keyword evidence="7 9" id="KW-0904">Protein phosphatase</keyword>
<dbReference type="GO" id="GO:0046872">
    <property type="term" value="F:metal ion binding"/>
    <property type="evidence" value="ECO:0007669"/>
    <property type="project" value="UniProtKB-KW"/>
</dbReference>